<sequence length="400" mass="42777">MLSRTTLLALAASITSSSAAALLPRHANDTPSTNTPSPGKPYTLISEYKNTSFFDHFTAFSGLDPTNGHVQYQTLESAADQSLVGYIYNATSGERTAYLGVDAKNSAPDGRKSVRITSKETFDAGSMIVIDVRHAPSQYGAWPAIWMLGTGEQDWPANGESDIMEYVSKDDYNAMTLHTSPGCVVDNITTSAAPGNGSAYGTKNEKQAGRLQQQGSLTTSDCNAGKGATGCSVKAYNQNTIISDLPSSPNKRDTTTSTSTFSTAGPDFNAQGGAVYVHDWQPSGIAIWSFPRNNLPADLLATKPDPSSWTQTPLARFKGSGCDFAQAFQKMQLIINITFCGDWAGKVWASSGAKDATGYETCNEYVAANPEKFEDAYFEIGGVWVYANDGQVPGEGPRYD</sequence>
<dbReference type="InterPro" id="IPR013320">
    <property type="entry name" value="ConA-like_dom_sf"/>
</dbReference>
<protein>
    <submittedName>
        <fullName evidence="3">Glycoside hydrolase family 16 protein</fullName>
    </submittedName>
</protein>
<keyword evidence="4" id="KW-1185">Reference proteome</keyword>
<dbReference type="AlphaFoldDB" id="A0A6A6FF03"/>
<evidence type="ECO:0000256" key="2">
    <source>
        <dbReference type="SAM" id="SignalP"/>
    </source>
</evidence>
<name>A0A6A6FF03_9PEZI</name>
<dbReference type="SUPFAM" id="SSF49899">
    <property type="entry name" value="Concanavalin A-like lectins/glucanases"/>
    <property type="match status" value="1"/>
</dbReference>
<gene>
    <name evidence="3" type="ORF">CERZMDRAFT_42055</name>
</gene>
<keyword evidence="3" id="KW-0378">Hydrolase</keyword>
<dbReference type="PANTHER" id="PTHR10963">
    <property type="entry name" value="GLYCOSYL HYDROLASE-RELATED"/>
    <property type="match status" value="1"/>
</dbReference>
<feature type="chain" id="PRO_5025386218" evidence="2">
    <location>
        <begin position="22"/>
        <end position="400"/>
    </location>
</feature>
<organism evidence="3 4">
    <name type="scientific">Cercospora zeae-maydis SCOH1-5</name>
    <dbReference type="NCBI Taxonomy" id="717836"/>
    <lineage>
        <taxon>Eukaryota</taxon>
        <taxon>Fungi</taxon>
        <taxon>Dikarya</taxon>
        <taxon>Ascomycota</taxon>
        <taxon>Pezizomycotina</taxon>
        <taxon>Dothideomycetes</taxon>
        <taxon>Dothideomycetidae</taxon>
        <taxon>Mycosphaerellales</taxon>
        <taxon>Mycosphaerellaceae</taxon>
        <taxon>Cercospora</taxon>
    </lineage>
</organism>
<dbReference type="GO" id="GO:0016787">
    <property type="term" value="F:hydrolase activity"/>
    <property type="evidence" value="ECO:0007669"/>
    <property type="project" value="UniProtKB-KW"/>
</dbReference>
<evidence type="ECO:0000313" key="4">
    <source>
        <dbReference type="Proteomes" id="UP000799539"/>
    </source>
</evidence>
<dbReference type="Proteomes" id="UP000799539">
    <property type="component" value="Unassembled WGS sequence"/>
</dbReference>
<reference evidence="3" key="1">
    <citation type="journal article" date="2020" name="Stud. Mycol.">
        <title>101 Dothideomycetes genomes: a test case for predicting lifestyles and emergence of pathogens.</title>
        <authorList>
            <person name="Haridas S."/>
            <person name="Albert R."/>
            <person name="Binder M."/>
            <person name="Bloem J."/>
            <person name="Labutti K."/>
            <person name="Salamov A."/>
            <person name="Andreopoulos B."/>
            <person name="Baker S."/>
            <person name="Barry K."/>
            <person name="Bills G."/>
            <person name="Bluhm B."/>
            <person name="Cannon C."/>
            <person name="Castanera R."/>
            <person name="Culley D."/>
            <person name="Daum C."/>
            <person name="Ezra D."/>
            <person name="Gonzalez J."/>
            <person name="Henrissat B."/>
            <person name="Kuo A."/>
            <person name="Liang C."/>
            <person name="Lipzen A."/>
            <person name="Lutzoni F."/>
            <person name="Magnuson J."/>
            <person name="Mondo S."/>
            <person name="Nolan M."/>
            <person name="Ohm R."/>
            <person name="Pangilinan J."/>
            <person name="Park H.-J."/>
            <person name="Ramirez L."/>
            <person name="Alfaro M."/>
            <person name="Sun H."/>
            <person name="Tritt A."/>
            <person name="Yoshinaga Y."/>
            <person name="Zwiers L.-H."/>
            <person name="Turgeon B."/>
            <person name="Goodwin S."/>
            <person name="Spatafora J."/>
            <person name="Crous P."/>
            <person name="Grigoriev I."/>
        </authorList>
    </citation>
    <scope>NUCLEOTIDE SEQUENCE</scope>
    <source>
        <strain evidence="3">SCOH1-5</strain>
    </source>
</reference>
<dbReference type="PANTHER" id="PTHR10963:SF24">
    <property type="entry name" value="GLYCOSIDASE C21B10.07-RELATED"/>
    <property type="match status" value="1"/>
</dbReference>
<keyword evidence="2" id="KW-0732">Signal</keyword>
<feature type="region of interest" description="Disordered" evidence="1">
    <location>
        <begin position="242"/>
        <end position="265"/>
    </location>
</feature>
<feature type="signal peptide" evidence="2">
    <location>
        <begin position="1"/>
        <end position="21"/>
    </location>
</feature>
<evidence type="ECO:0000313" key="3">
    <source>
        <dbReference type="EMBL" id="KAF2211997.1"/>
    </source>
</evidence>
<evidence type="ECO:0000256" key="1">
    <source>
        <dbReference type="SAM" id="MobiDB-lite"/>
    </source>
</evidence>
<proteinExistence type="predicted"/>
<dbReference type="InterPro" id="IPR050546">
    <property type="entry name" value="Glycosyl_Hydrlase_16"/>
</dbReference>
<dbReference type="OrthoDB" id="192832at2759"/>
<dbReference type="Pfam" id="PF26113">
    <property type="entry name" value="GH16_XgeA"/>
    <property type="match status" value="1"/>
</dbReference>
<accession>A0A6A6FF03</accession>
<dbReference type="Gene3D" id="2.60.120.200">
    <property type="match status" value="1"/>
</dbReference>
<feature type="region of interest" description="Disordered" evidence="1">
    <location>
        <begin position="196"/>
        <end position="215"/>
    </location>
</feature>
<dbReference type="EMBL" id="ML992674">
    <property type="protein sequence ID" value="KAF2211997.1"/>
    <property type="molecule type" value="Genomic_DNA"/>
</dbReference>
<dbReference type="GO" id="GO:0009251">
    <property type="term" value="P:glucan catabolic process"/>
    <property type="evidence" value="ECO:0007669"/>
    <property type="project" value="TreeGrafter"/>
</dbReference>